<evidence type="ECO:0000313" key="2">
    <source>
        <dbReference type="EMBL" id="MCR1898171.1"/>
    </source>
</evidence>
<name>A0AAE3KZ60_9FIRM</name>
<comment type="caution">
    <text evidence="2">The sequence shown here is derived from an EMBL/GenBank/DDBJ whole genome shotgun (WGS) entry which is preliminary data.</text>
</comment>
<gene>
    <name evidence="2" type="ORF">NSA47_04105</name>
</gene>
<reference evidence="2" key="1">
    <citation type="submission" date="2022-07" db="EMBL/GenBank/DDBJ databases">
        <title>Enhanced cultured diversity of the mouse gut microbiota enables custom-made synthetic communities.</title>
        <authorList>
            <person name="Afrizal A."/>
        </authorList>
    </citation>
    <scope>NUCLEOTIDE SEQUENCE</scope>
    <source>
        <strain evidence="2">DSM 28593</strain>
    </source>
</reference>
<dbReference type="RefSeq" id="WP_257529628.1">
    <property type="nucleotide sequence ID" value="NZ_JANKAS010000002.1"/>
</dbReference>
<dbReference type="PANTHER" id="PTHR43801:SF1">
    <property type="entry name" value="POLYPRENYL SYNTHETASE"/>
    <property type="match status" value="1"/>
</dbReference>
<feature type="transmembrane region" description="Helical" evidence="1">
    <location>
        <begin position="83"/>
        <end position="104"/>
    </location>
</feature>
<dbReference type="PIRSF" id="PIRSF006594">
    <property type="entry name" value="UCP006594"/>
    <property type="match status" value="1"/>
</dbReference>
<keyword evidence="3" id="KW-1185">Reference proteome</keyword>
<organism evidence="2 3">
    <name type="scientific">Irregularibacter muris</name>
    <dbReference type="NCBI Taxonomy" id="1796619"/>
    <lineage>
        <taxon>Bacteria</taxon>
        <taxon>Bacillati</taxon>
        <taxon>Bacillota</taxon>
        <taxon>Clostridia</taxon>
        <taxon>Eubacteriales</taxon>
        <taxon>Eubacteriaceae</taxon>
        <taxon>Irregularibacter</taxon>
    </lineage>
</organism>
<dbReference type="Pfam" id="PF01976">
    <property type="entry name" value="DUF116"/>
    <property type="match status" value="1"/>
</dbReference>
<dbReference type="PANTHER" id="PTHR43801">
    <property type="entry name" value="NUCLEOTIDE-BINDING PROTEIN-RELATED"/>
    <property type="match status" value="1"/>
</dbReference>
<evidence type="ECO:0000256" key="1">
    <source>
        <dbReference type="SAM" id="Phobius"/>
    </source>
</evidence>
<keyword evidence="1" id="KW-0472">Membrane</keyword>
<feature type="transmembrane region" description="Helical" evidence="1">
    <location>
        <begin position="47"/>
        <end position="71"/>
    </location>
</feature>
<dbReference type="AlphaFoldDB" id="A0AAE3KZ60"/>
<feature type="transmembrane region" description="Helical" evidence="1">
    <location>
        <begin position="12"/>
        <end position="35"/>
    </location>
</feature>
<protein>
    <submittedName>
        <fullName evidence="2">DUF116 domain-containing protein</fullName>
    </submittedName>
</protein>
<dbReference type="EMBL" id="JANKAS010000002">
    <property type="protein sequence ID" value="MCR1898171.1"/>
    <property type="molecule type" value="Genomic_DNA"/>
</dbReference>
<keyword evidence="1" id="KW-0812">Transmembrane</keyword>
<keyword evidence="1" id="KW-1133">Transmembrane helix</keyword>
<sequence>MNSKVKKDYRLFAQLLAATIFTILLFAIVLGIFIITDNLNIYHNALMFFLILLIISLFSIMVAGITILFSNPNKKSNPLFLKWLKKSFVVFYPLIYMIGNLMGIEKDRIRGEFAQVNNYIVSKERIKVKANEILILSPHCIQWANCPHKITNNIYNCKMCGRCAVKDLIELSTKYGTQFAIVTGGTLARSTIIDRKPKAIVAIACERDLSSGIQDIKIIPILGVVNERPEGPCHNTMVSITKVEEAILYFLNGEE</sequence>
<dbReference type="InterPro" id="IPR002829">
    <property type="entry name" value="DUF116"/>
</dbReference>
<dbReference type="Proteomes" id="UP001205748">
    <property type="component" value="Unassembled WGS sequence"/>
</dbReference>
<evidence type="ECO:0000313" key="3">
    <source>
        <dbReference type="Proteomes" id="UP001205748"/>
    </source>
</evidence>
<proteinExistence type="predicted"/>
<accession>A0AAE3KZ60</accession>